<evidence type="ECO:0000313" key="26">
    <source>
        <dbReference type="Proteomes" id="UP000286791"/>
    </source>
</evidence>
<evidence type="ECO:0000313" key="16">
    <source>
        <dbReference type="EMBL" id="EAK3959883.1"/>
    </source>
</evidence>
<evidence type="ECO:0000313" key="33">
    <source>
        <dbReference type="Proteomes" id="UP000410873"/>
    </source>
</evidence>
<dbReference type="Proteomes" id="UP000478805">
    <property type="component" value="Unassembled WGS sequence"/>
</dbReference>
<evidence type="ECO:0000313" key="27">
    <source>
        <dbReference type="Proteomes" id="UP000287237"/>
    </source>
</evidence>
<feature type="binding site" description="axial binding residue" evidence="13">
    <location>
        <position position="94"/>
    </location>
    <ligand>
        <name>heme c</name>
        <dbReference type="ChEBI" id="CHEBI:61717"/>
        <label>1</label>
    </ligand>
    <ligandPart>
        <name>Fe</name>
        <dbReference type="ChEBI" id="CHEBI:18248"/>
    </ligandPart>
</feature>
<keyword evidence="9" id="KW-0249">Electron transport</keyword>
<evidence type="ECO:0000256" key="7">
    <source>
        <dbReference type="ARBA" id="ARBA00022729"/>
    </source>
</evidence>
<evidence type="ECO:0000256" key="5">
    <source>
        <dbReference type="ARBA" id="ARBA00022617"/>
    </source>
</evidence>
<evidence type="ECO:0000313" key="34">
    <source>
        <dbReference type="Proteomes" id="UP000466051"/>
    </source>
</evidence>
<dbReference type="Proteomes" id="UP000286791">
    <property type="component" value="Unassembled WGS sequence"/>
</dbReference>
<dbReference type="PANTHER" id="PTHR38604:SF1">
    <property type="entry name" value="PERIPLASMIC NITRATE REDUCTASE, ELECTRON TRANSFER SUBUNIT"/>
    <property type="match status" value="1"/>
</dbReference>
<feature type="signal peptide" evidence="14">
    <location>
        <begin position="1"/>
        <end position="21"/>
    </location>
</feature>
<dbReference type="EMBL" id="AANOAG010000011">
    <property type="protein sequence ID" value="EDP7181454.1"/>
    <property type="molecule type" value="Genomic_DNA"/>
</dbReference>
<evidence type="ECO:0000256" key="10">
    <source>
        <dbReference type="ARBA" id="ARBA00023004"/>
    </source>
</evidence>
<evidence type="ECO:0000256" key="14">
    <source>
        <dbReference type="SAM" id="SignalP"/>
    </source>
</evidence>
<feature type="binding site" description="covalent" evidence="12">
    <location>
        <position position="135"/>
    </location>
    <ligand>
        <name>heme c</name>
        <dbReference type="ChEBI" id="CHEBI:61717"/>
        <label>2</label>
    </ligand>
</feature>
<dbReference type="EMBL" id="AAMOXJ010000011">
    <property type="protein sequence ID" value="EDJ6169305.1"/>
    <property type="molecule type" value="Genomic_DNA"/>
</dbReference>
<dbReference type="SUPFAM" id="SSF48695">
    <property type="entry name" value="Multiheme cytochromes"/>
    <property type="match status" value="1"/>
</dbReference>
<keyword evidence="6 13" id="KW-0479">Metal-binding</keyword>
<gene>
    <name evidence="17" type="ORF">B7A03_07850</name>
    <name evidence="18" type="ORF">BFD99_07780</name>
    <name evidence="16" type="ORF">C1418_08710</name>
    <name evidence="23" type="ORF">C3H42_07085</name>
    <name evidence="24" type="ORF">C3H48_04025</name>
    <name evidence="22" type="ORF">C3H57_06230</name>
    <name evidence="15" type="ORF">E8P16_09555</name>
    <name evidence="25" type="ORF">FH034_05395</name>
    <name evidence="19" type="ORF">GFF90_06840</name>
    <name evidence="20" type="ORF">GNO00_07805</name>
    <name evidence="21" type="ORF">GSU20_09105</name>
</gene>
<accession>A0A218KX16</accession>
<dbReference type="GO" id="GO:0042597">
    <property type="term" value="C:periplasmic space"/>
    <property type="evidence" value="ECO:0007669"/>
    <property type="project" value="UniProtKB-SubCell"/>
</dbReference>
<evidence type="ECO:0000313" key="28">
    <source>
        <dbReference type="Proteomes" id="UP000288507"/>
    </source>
</evidence>
<reference evidence="26 27" key="2">
    <citation type="journal article" date="2019" name="Appl. Environ. Microbiol.">
        <title>Population genetics and characterization of Campylobacter jejuni isolates in western jackdaws and game birds in Finland.</title>
        <authorList>
            <person name="Kovanen S."/>
            <person name="Rossi M."/>
            <person name="Pohja-Mykra M."/>
            <person name="Nieminen T."/>
            <person name="Raunio-Saarnisto M."/>
            <person name="Sauvala M."/>
            <person name="Fredriksson-Ahomaa M."/>
            <person name="Hanninen M.L."/>
            <person name="Kivisto R."/>
        </authorList>
    </citation>
    <scope>NUCLEOTIDE SEQUENCE [LARGE SCALE GENOMIC DNA]</scope>
    <source>
        <strain evidence="23 27">CB296</strain>
        <strain evidence="24 26">CB304</strain>
        <strain evidence="22 28">CB313</strain>
    </source>
</reference>
<dbReference type="EMBL" id="AACFWJ010000011">
    <property type="protein sequence ID" value="EAK3959883.1"/>
    <property type="molecule type" value="Genomic_DNA"/>
</dbReference>
<evidence type="ECO:0000313" key="29">
    <source>
        <dbReference type="Proteomes" id="UP000312397"/>
    </source>
</evidence>
<dbReference type="Proteomes" id="UP000392616">
    <property type="component" value="Unassembled WGS sequence"/>
</dbReference>
<evidence type="ECO:0000256" key="4">
    <source>
        <dbReference type="ARBA" id="ARBA00022448"/>
    </source>
</evidence>
<dbReference type="EMBL" id="AACHYE010000017">
    <property type="protein sequence ID" value="EAK6413917.1"/>
    <property type="molecule type" value="Genomic_DNA"/>
</dbReference>
<evidence type="ECO:0000256" key="6">
    <source>
        <dbReference type="ARBA" id="ARBA00022723"/>
    </source>
</evidence>
<feature type="binding site" description="covalent" evidence="12">
    <location>
        <position position="132"/>
    </location>
    <ligand>
        <name>heme c</name>
        <dbReference type="ChEBI" id="CHEBI:61717"/>
        <label>2</label>
    </ligand>
</feature>
<evidence type="ECO:0000313" key="36">
    <source>
        <dbReference type="Proteomes" id="UP000482054"/>
    </source>
</evidence>
<dbReference type="Proteomes" id="UP000312397">
    <property type="component" value="Unassembled WGS sequence"/>
</dbReference>
<protein>
    <recommendedName>
        <fullName evidence="3">Periplasmic nitrate reductase, electron transfer subunit</fullName>
    </recommendedName>
    <alternativeName>
        <fullName evidence="11">Diheme cytochrome c NapB</fullName>
    </alternativeName>
</protein>
<evidence type="ECO:0000313" key="15">
    <source>
        <dbReference type="EMBL" id="EAJ9719662.1"/>
    </source>
</evidence>
<dbReference type="Pfam" id="PF03892">
    <property type="entry name" value="NapB"/>
    <property type="match status" value="1"/>
</dbReference>
<dbReference type="PANTHER" id="PTHR38604">
    <property type="entry name" value="PERIPLASMIC NITRATE REDUCTASE, ELECTRON TRANSFER SUBUNIT"/>
    <property type="match status" value="1"/>
</dbReference>
<reference evidence="30 32" key="1">
    <citation type="submission" date="2018-05" db="EMBL/GenBank/DDBJ databases">
        <authorList>
            <consortium name="NARMS: The National Antimicrobial Resistance Monitoring System"/>
        </authorList>
    </citation>
    <scope>NUCLEOTIDE SEQUENCE [LARGE SCALE GENOMIC DNA]</scope>
    <source>
        <strain evidence="17 32">CVM N62988</strain>
        <strain evidence="18 30">FSIS1607212</strain>
    </source>
</reference>
<evidence type="ECO:0000313" key="25">
    <source>
        <dbReference type="EMBL" id="TNO41651.1"/>
    </source>
</evidence>
<dbReference type="Proteomes" id="UP000287237">
    <property type="component" value="Unassembled WGS sequence"/>
</dbReference>
<evidence type="ECO:0000313" key="19">
    <source>
        <dbReference type="EMBL" id="EDJ6169305.1"/>
    </source>
</evidence>
<dbReference type="EMBL" id="AACNRY010000019">
    <property type="protein sequence ID" value="EAL3735861.1"/>
    <property type="molecule type" value="Genomic_DNA"/>
</dbReference>
<feature type="binding site" description="axial binding residue" evidence="13">
    <location>
        <position position="75"/>
    </location>
    <ligand>
        <name>heme c</name>
        <dbReference type="ChEBI" id="CHEBI:61717"/>
        <label>1</label>
    </ligand>
    <ligandPart>
        <name>Fe</name>
        <dbReference type="ChEBI" id="CHEBI:18248"/>
    </ligandPart>
</feature>
<feature type="binding site" description="axial binding residue" evidence="13">
    <location>
        <position position="111"/>
    </location>
    <ligand>
        <name>heme c</name>
        <dbReference type="ChEBI" id="CHEBI:61717"/>
        <label>2</label>
    </ligand>
    <ligandPart>
        <name>Fe</name>
        <dbReference type="ChEBI" id="CHEBI:18248"/>
    </ligandPart>
</feature>
<dbReference type="GO" id="GO:0009061">
    <property type="term" value="P:anaerobic respiration"/>
    <property type="evidence" value="ECO:0007669"/>
    <property type="project" value="InterPro"/>
</dbReference>
<evidence type="ECO:0000313" key="21">
    <source>
        <dbReference type="EMBL" id="EDP8235076.1"/>
    </source>
</evidence>
<keyword evidence="5 12" id="KW-0349">Heme</keyword>
<evidence type="ECO:0000256" key="12">
    <source>
        <dbReference type="PIRSR" id="PIRSR006105-1"/>
    </source>
</evidence>
<name>A0A218KX16_CAMJU</name>
<evidence type="ECO:0000313" key="30">
    <source>
        <dbReference type="Proteomes" id="UP000335162"/>
    </source>
</evidence>
<dbReference type="EMBL" id="PRCE01000020">
    <property type="protein sequence ID" value="RTJ98394.1"/>
    <property type="molecule type" value="Genomic_DNA"/>
</dbReference>
<dbReference type="OMA" id="ENAPPMI"/>
<dbReference type="Proteomes" id="UP000466051">
    <property type="component" value="Unassembled WGS sequence"/>
</dbReference>
<dbReference type="EMBL" id="VEVS01000015">
    <property type="protein sequence ID" value="TNO41651.1"/>
    <property type="molecule type" value="Genomic_DNA"/>
</dbReference>
<evidence type="ECO:0000313" key="31">
    <source>
        <dbReference type="Proteomes" id="UP000349590"/>
    </source>
</evidence>
<keyword evidence="4" id="KW-0813">Transport</keyword>
<reference evidence="25 29" key="4">
    <citation type="submission" date="2019-06" db="EMBL/GenBank/DDBJ databases">
        <title>Epidemiology of MDR Campylobacter spp.</title>
        <authorList>
            <person name="Addetia A."/>
            <person name="Greninger A."/>
            <person name="Fang F."/>
        </authorList>
    </citation>
    <scope>NUCLEOTIDE SEQUENCE [LARGE SCALE GENOMIC DNA]</scope>
    <source>
        <strain evidence="25 29">HMC314</strain>
    </source>
</reference>
<evidence type="ECO:0000256" key="3">
    <source>
        <dbReference type="ARBA" id="ARBA00013773"/>
    </source>
</evidence>
<organism evidence="23 27">
    <name type="scientific">Campylobacter jejuni</name>
    <dbReference type="NCBI Taxonomy" id="197"/>
    <lineage>
        <taxon>Bacteria</taxon>
        <taxon>Pseudomonadati</taxon>
        <taxon>Campylobacterota</taxon>
        <taxon>Epsilonproteobacteria</taxon>
        <taxon>Campylobacterales</taxon>
        <taxon>Campylobacteraceae</taxon>
        <taxon>Campylobacter</taxon>
    </lineage>
</organism>
<dbReference type="Proteomes" id="UP000482054">
    <property type="component" value="Unassembled WGS sequence"/>
</dbReference>
<feature type="binding site" description="axial binding residue" evidence="13">
    <location>
        <position position="136"/>
    </location>
    <ligand>
        <name>heme c</name>
        <dbReference type="ChEBI" id="CHEBI:61717"/>
        <label>2</label>
    </ligand>
    <ligandPart>
        <name>Fe</name>
        <dbReference type="ChEBI" id="CHEBI:18248"/>
    </ligandPart>
</feature>
<evidence type="ECO:0000313" key="23">
    <source>
        <dbReference type="EMBL" id="RTJ95025.1"/>
    </source>
</evidence>
<evidence type="ECO:0000256" key="11">
    <source>
        <dbReference type="ARBA" id="ARBA00031832"/>
    </source>
</evidence>
<dbReference type="EMBL" id="AANOVI010000012">
    <property type="protein sequence ID" value="EDP8235076.1"/>
    <property type="molecule type" value="Genomic_DNA"/>
</dbReference>
<dbReference type="GO" id="GO:0046872">
    <property type="term" value="F:metal ion binding"/>
    <property type="evidence" value="ECO:0007669"/>
    <property type="project" value="UniProtKB-KW"/>
</dbReference>
<proteinExistence type="inferred from homology"/>
<keyword evidence="7 14" id="KW-0732">Signal</keyword>
<feature type="chain" id="PRO_5015073867" description="Periplasmic nitrate reductase, electron transfer subunit" evidence="14">
    <location>
        <begin position="22"/>
        <end position="174"/>
    </location>
</feature>
<evidence type="ECO:0000313" key="35">
    <source>
        <dbReference type="Proteomes" id="UP000478805"/>
    </source>
</evidence>
<dbReference type="Proteomes" id="UP000349590">
    <property type="component" value="Unassembled WGS sequence"/>
</dbReference>
<evidence type="ECO:0000256" key="2">
    <source>
        <dbReference type="ARBA" id="ARBA00007368"/>
    </source>
</evidence>
<dbReference type="InterPro" id="IPR005591">
    <property type="entry name" value="NapB"/>
</dbReference>
<dbReference type="EMBL" id="AACCII010000014">
    <property type="protein sequence ID" value="EAJ9719662.1"/>
    <property type="molecule type" value="Genomic_DNA"/>
</dbReference>
<evidence type="ECO:0000313" key="22">
    <source>
        <dbReference type="EMBL" id="RTJ79102.1"/>
    </source>
</evidence>
<comment type="subcellular location">
    <subcellularLocation>
        <location evidence="1">Periplasm</location>
    </subcellularLocation>
</comment>
<dbReference type="Gene3D" id="1.10.1130.10">
    <property type="entry name" value="Flavocytochrome C3, Chain A"/>
    <property type="match status" value="1"/>
</dbReference>
<sequence>MMKKKLVLLGSAAVVFFAACAMNSGVSSEQIGLRKASLENENKVNLVEANFTTLQPGESTRFERSYENAPPLIPHAIEDLLPITKDNNMCLSCHDKAIAADAGATPLPASHYYDFRHNKTTGDMISDSRFNCTQCHVPQSDAKPLVGNSFKPEFKNEQLKSRSNLIDVINEGVK</sequence>
<evidence type="ECO:0000256" key="8">
    <source>
        <dbReference type="ARBA" id="ARBA00022764"/>
    </source>
</evidence>
<dbReference type="EMBL" id="PRCK01000006">
    <property type="protein sequence ID" value="RTJ95025.1"/>
    <property type="molecule type" value="Genomic_DNA"/>
</dbReference>
<evidence type="ECO:0000313" key="18">
    <source>
        <dbReference type="EMBL" id="EAL3735861.1"/>
    </source>
</evidence>
<reference evidence="15 31" key="3">
    <citation type="submission" date="2019-04" db="EMBL/GenBank/DDBJ databases">
        <authorList>
            <consortium name="PulseNet: The National Subtyping Network for Foodborne Disease Surveillance"/>
            <person name="Tarr C.L."/>
            <person name="Trees E."/>
            <person name="Katz L.S."/>
            <person name="Carleton-Romer H.A."/>
            <person name="Stroika S."/>
            <person name="Kucerova Z."/>
            <person name="Roache K.F."/>
            <person name="Sabol A.L."/>
            <person name="Besser J."/>
            <person name="Gerner-Smidt P."/>
        </authorList>
    </citation>
    <scope>NUCLEOTIDE SEQUENCE [LARGE SCALE GENOMIC DNA]</scope>
    <source>
        <strain evidence="16 33">PNUSAC003589</strain>
        <strain evidence="15 31">PNUSAC009041</strain>
        <strain evidence="19 36">PNUSAC012955</strain>
        <strain evidence="20 34">PNUSAC013726</strain>
        <strain evidence="21 35">PNUSAC014094</strain>
    </source>
</reference>
<keyword evidence="10 13" id="KW-0408">Iron</keyword>
<feature type="binding site" description="covalent" evidence="12">
    <location>
        <position position="90"/>
    </location>
    <ligand>
        <name>heme c</name>
        <dbReference type="ChEBI" id="CHEBI:61717"/>
        <label>1</label>
    </ligand>
</feature>
<dbReference type="Proteomes" id="UP000288507">
    <property type="component" value="Unassembled WGS sequence"/>
</dbReference>
<evidence type="ECO:0000313" key="20">
    <source>
        <dbReference type="EMBL" id="EDP7181454.1"/>
    </source>
</evidence>
<dbReference type="EMBL" id="PRBV01000008">
    <property type="protein sequence ID" value="RTJ79102.1"/>
    <property type="molecule type" value="Genomic_DNA"/>
</dbReference>
<evidence type="ECO:0000313" key="24">
    <source>
        <dbReference type="EMBL" id="RTJ98394.1"/>
    </source>
</evidence>
<dbReference type="RefSeq" id="WP_010891887.1">
    <property type="nucleotide sequence ID" value="NZ_AACERE020000014.1"/>
</dbReference>
<evidence type="ECO:0000313" key="17">
    <source>
        <dbReference type="EMBL" id="EAK6413917.1"/>
    </source>
</evidence>
<comment type="caution">
    <text evidence="23">The sequence shown here is derived from an EMBL/GenBank/DDBJ whole genome shotgun (WGS) entry which is preliminary data.</text>
</comment>
<dbReference type="InterPro" id="IPR036280">
    <property type="entry name" value="Multihaem_cyt_sf"/>
</dbReference>
<dbReference type="Proteomes" id="UP000335162">
    <property type="component" value="Unassembled WGS sequence"/>
</dbReference>
<evidence type="ECO:0000256" key="13">
    <source>
        <dbReference type="PIRSR" id="PIRSR006105-2"/>
    </source>
</evidence>
<dbReference type="PIRSF" id="PIRSF006105">
    <property type="entry name" value="NapB"/>
    <property type="match status" value="1"/>
</dbReference>
<dbReference type="AlphaFoldDB" id="A0A218KX16"/>
<keyword evidence="8" id="KW-0574">Periplasm</keyword>
<dbReference type="Proteomes" id="UP000410873">
    <property type="component" value="Unassembled WGS sequence"/>
</dbReference>
<comment type="similarity">
    <text evidence="2">Belongs to the NapB family.</text>
</comment>
<comment type="PTM">
    <text evidence="12">Binds 2 heme C groups per subunit.</text>
</comment>
<evidence type="ECO:0000313" key="32">
    <source>
        <dbReference type="Proteomes" id="UP000392616"/>
    </source>
</evidence>
<feature type="binding site" description="covalent" evidence="12">
    <location>
        <position position="93"/>
    </location>
    <ligand>
        <name>heme c</name>
        <dbReference type="ChEBI" id="CHEBI:61717"/>
        <label>1</label>
    </ligand>
</feature>
<dbReference type="PROSITE" id="PS51257">
    <property type="entry name" value="PROKAR_LIPOPROTEIN"/>
    <property type="match status" value="1"/>
</dbReference>
<evidence type="ECO:0000256" key="9">
    <source>
        <dbReference type="ARBA" id="ARBA00022982"/>
    </source>
</evidence>
<evidence type="ECO:0000256" key="1">
    <source>
        <dbReference type="ARBA" id="ARBA00004418"/>
    </source>
</evidence>